<feature type="chain" id="PRO_5039268125" evidence="1">
    <location>
        <begin position="22"/>
        <end position="299"/>
    </location>
</feature>
<protein>
    <submittedName>
        <fullName evidence="3">PrcB C-terminal</fullName>
    </submittedName>
</protein>
<evidence type="ECO:0000256" key="1">
    <source>
        <dbReference type="SAM" id="SignalP"/>
    </source>
</evidence>
<feature type="domain" description="PrcB C-terminal" evidence="2">
    <location>
        <begin position="219"/>
        <end position="276"/>
    </location>
</feature>
<dbReference type="PROSITE" id="PS51257">
    <property type="entry name" value="PROKAR_LIPOPROTEIN"/>
    <property type="match status" value="1"/>
</dbReference>
<gene>
    <name evidence="3" type="ORF">SAMN05444972_105272</name>
</gene>
<dbReference type="RefSeq" id="WP_091836623.1">
    <property type="nucleotide sequence ID" value="NZ_FPAA01000005.1"/>
</dbReference>
<feature type="signal peptide" evidence="1">
    <location>
        <begin position="1"/>
        <end position="21"/>
    </location>
</feature>
<dbReference type="Pfam" id="PF14343">
    <property type="entry name" value="PrcB_C"/>
    <property type="match status" value="2"/>
</dbReference>
<sequence>MRKRKVISVMLGCTLLFGTMGCGGSYLSPESKAGEAHHAKDEHTVPFQQESLDKLPDKVKDQWAKAKTSKEEKGIQAKVMDEGRTYLFLTAGKKNTGGWTIKVKEVTQSGDHIRVNAEEVPPKKGSLNTQAITSPMTVISVKTAKDDLEYTAHIDKGAMAEAPSKKDGMPPRDDDVQGKVLTKQVEAGKSLPENVKAKLTDMRSSKKGGEVRVNYHDQTYLIIGLGERRTSGYRINIDNVIEKDGKVHVYAQEITPSSDGMVTQVITHPTQVIAVPRIDDDMDIEYHIKKQSSKGQPNF</sequence>
<evidence type="ECO:0000259" key="2">
    <source>
        <dbReference type="Pfam" id="PF14343"/>
    </source>
</evidence>
<organism evidence="3 4">
    <name type="scientific">Marininema halotolerans</name>
    <dbReference type="NCBI Taxonomy" id="1155944"/>
    <lineage>
        <taxon>Bacteria</taxon>
        <taxon>Bacillati</taxon>
        <taxon>Bacillota</taxon>
        <taxon>Bacilli</taxon>
        <taxon>Bacillales</taxon>
        <taxon>Thermoactinomycetaceae</taxon>
        <taxon>Marininema</taxon>
    </lineage>
</organism>
<accession>A0A1I6RPQ5</accession>
<evidence type="ECO:0000313" key="3">
    <source>
        <dbReference type="EMBL" id="SFS66699.1"/>
    </source>
</evidence>
<dbReference type="InterPro" id="IPR025748">
    <property type="entry name" value="PrcB_C_dom"/>
</dbReference>
<dbReference type="EMBL" id="FPAA01000005">
    <property type="protein sequence ID" value="SFS66699.1"/>
    <property type="molecule type" value="Genomic_DNA"/>
</dbReference>
<dbReference type="OrthoDB" id="2476445at2"/>
<reference evidence="4" key="1">
    <citation type="submission" date="2016-10" db="EMBL/GenBank/DDBJ databases">
        <authorList>
            <person name="Varghese N."/>
            <person name="Submissions S."/>
        </authorList>
    </citation>
    <scope>NUCLEOTIDE SEQUENCE [LARGE SCALE GENOMIC DNA]</scope>
    <source>
        <strain evidence="4">DSM 45789</strain>
    </source>
</reference>
<feature type="domain" description="PrcB C-terminal" evidence="2">
    <location>
        <begin position="85"/>
        <end position="142"/>
    </location>
</feature>
<name>A0A1I6RPQ5_9BACL</name>
<dbReference type="AlphaFoldDB" id="A0A1I6RPQ5"/>
<evidence type="ECO:0000313" key="4">
    <source>
        <dbReference type="Proteomes" id="UP000198660"/>
    </source>
</evidence>
<keyword evidence="1" id="KW-0732">Signal</keyword>
<keyword evidence="4" id="KW-1185">Reference proteome</keyword>
<dbReference type="Proteomes" id="UP000198660">
    <property type="component" value="Unassembled WGS sequence"/>
</dbReference>
<proteinExistence type="predicted"/>